<organism evidence="1">
    <name type="scientific">Rhodococcus hoagii (strain 103S)</name>
    <name type="common">Rhodococcus equi</name>
    <dbReference type="NCBI Taxonomy" id="685727"/>
    <lineage>
        <taxon>Bacteria</taxon>
        <taxon>Bacillati</taxon>
        <taxon>Actinomycetota</taxon>
        <taxon>Actinomycetes</taxon>
        <taxon>Mycobacteriales</taxon>
        <taxon>Nocardiaceae</taxon>
        <taxon>Prescottella</taxon>
    </lineage>
</organism>
<proteinExistence type="predicted"/>
<dbReference type="AlphaFoldDB" id="A0A3S5YCX6"/>
<accession>A0A3S5YCX6</accession>
<reference evidence="1" key="1">
    <citation type="journal article" date="2010" name="PLoS Genet.">
        <title>The genome of a pathogenic rhodococcus: cooptive virulence underpinned by key gene acquisitions.</title>
        <authorList>
            <person name="Letek M."/>
            <person name="Gonzalez P."/>
            <person name="Macarthur I."/>
            <person name="Rodriguez H."/>
            <person name="Freeman T.C."/>
            <person name="Valero-Rello A."/>
            <person name="Blanco M."/>
            <person name="Buckley T."/>
            <person name="Cherevach I."/>
            <person name="Fahey R."/>
            <person name="Hapeshi A."/>
            <person name="Holdstock J."/>
            <person name="Leadon D."/>
            <person name="Navas J."/>
            <person name="Ocampo A."/>
            <person name="Quail M.A."/>
            <person name="Sanders M."/>
            <person name="Scortti M.M."/>
            <person name="Prescott J.F."/>
            <person name="Fogarty U."/>
            <person name="Meijer W.G."/>
            <person name="Parkhill J."/>
            <person name="Bentley S.D."/>
            <person name="Vazquez-Boland J.A."/>
        </authorList>
    </citation>
    <scope>NUCLEOTIDE SEQUENCE [LARGE SCALE GENOMIC DNA]</scope>
    <source>
        <strain evidence="1 2">103S</strain>
    </source>
</reference>
<name>A0A3S5YCX6_RHOH1</name>
<gene>
    <name evidence="1" type="ordered locus">REQ_44690</name>
</gene>
<sequence length="72" mass="6932">MDTGSLVDLVTSVDVGSLEAPIFNGLNGIVNAIFNVVGDVIALWPAGSSGIAGSLDGGLGSVGTTLGSTVGQ</sequence>
<dbReference type="EMBL" id="FN563149">
    <property type="protein sequence ID" value="CBH50431.1"/>
    <property type="molecule type" value="Genomic_DNA"/>
</dbReference>
<dbReference type="RefSeq" id="WP_013417504.1">
    <property type="nucleotide sequence ID" value="NC_014659.1"/>
</dbReference>
<dbReference type="Proteomes" id="UP001154400">
    <property type="component" value="Chromosome"/>
</dbReference>
<evidence type="ECO:0000313" key="1">
    <source>
        <dbReference type="EMBL" id="CBH50431.1"/>
    </source>
</evidence>
<dbReference type="KEGG" id="req:REQ_44690"/>
<protein>
    <submittedName>
        <fullName evidence="1">Uncharacterized protein</fullName>
    </submittedName>
</protein>
<evidence type="ECO:0000313" key="2">
    <source>
        <dbReference type="Proteomes" id="UP000006892"/>
    </source>
</evidence>
<dbReference type="GeneID" id="57580088"/>